<evidence type="ECO:0000256" key="3">
    <source>
        <dbReference type="ARBA" id="ARBA00022679"/>
    </source>
</evidence>
<evidence type="ECO:0000259" key="4">
    <source>
        <dbReference type="PROSITE" id="PS50972"/>
    </source>
</evidence>
<name>A0AAU8PPR8_DESK7</name>
<accession>A0AAU8PPR8</accession>
<comment type="similarity">
    <text evidence="1">Belongs to the vitamin-B12 dependent methionine synthase family.</text>
</comment>
<dbReference type="SUPFAM" id="SSF51717">
    <property type="entry name" value="Dihydropteroate synthetase-like"/>
    <property type="match status" value="1"/>
</dbReference>
<organism evidence="5 6">
    <name type="scientific">Desulfofundulus kuznetsovii (strain DSM 6115 / VKM B-1805 / 17)</name>
    <name type="common">Desulfotomaculum kuznetsovii</name>
    <dbReference type="NCBI Taxonomy" id="760568"/>
    <lineage>
        <taxon>Bacteria</taxon>
        <taxon>Bacillati</taxon>
        <taxon>Bacillota</taxon>
        <taxon>Clostridia</taxon>
        <taxon>Eubacteriales</taxon>
        <taxon>Peptococcaceae</taxon>
        <taxon>Desulfofundulus</taxon>
    </lineage>
</organism>
<dbReference type="InterPro" id="IPR000489">
    <property type="entry name" value="Pterin-binding_dom"/>
</dbReference>
<sequence>MILIGERINGMFKDIREAILNKDPEPVRYWAKRQYENCAAYLDINTGPTVDPKDQPAVMEWLVKVAQETVPLPCCIDSTNPEAIEAGLAVHKGKAMINSTSADQWKMDIYFPMAKKYNAAIIGLAMNEKGVPKSAADRVALAMEIVVNADAHGIPMEDLYIDPLMLPCNVAQDHGPEVLEAIRQIKTLAAPPPRTTLGLSNSSQRCTNRHLINRTFLIMCMAAGLDSAIADLEDQELLDAVAAANILLNKDIYCDSFLKTFRQR</sequence>
<dbReference type="GO" id="GO:0042558">
    <property type="term" value="P:pteridine-containing compound metabolic process"/>
    <property type="evidence" value="ECO:0007669"/>
    <property type="project" value="InterPro"/>
</dbReference>
<dbReference type="PANTHER" id="PTHR45833">
    <property type="entry name" value="METHIONINE SYNTHASE"/>
    <property type="match status" value="1"/>
</dbReference>
<dbReference type="EMBL" id="CP002770">
    <property type="protein sequence ID" value="AEG15070.1"/>
    <property type="molecule type" value="Genomic_DNA"/>
</dbReference>
<dbReference type="GO" id="GO:0005829">
    <property type="term" value="C:cytosol"/>
    <property type="evidence" value="ECO:0007669"/>
    <property type="project" value="TreeGrafter"/>
</dbReference>
<dbReference type="PROSITE" id="PS50972">
    <property type="entry name" value="PTERIN_BINDING"/>
    <property type="match status" value="1"/>
</dbReference>
<dbReference type="NCBIfam" id="NF005719">
    <property type="entry name" value="PRK07535.1"/>
    <property type="match status" value="1"/>
</dbReference>
<dbReference type="Pfam" id="PF00809">
    <property type="entry name" value="Pterin_bind"/>
    <property type="match status" value="1"/>
</dbReference>
<keyword evidence="3" id="KW-0808">Transferase</keyword>
<dbReference type="InterPro" id="IPR050554">
    <property type="entry name" value="Met_Synthase/Corrinoid"/>
</dbReference>
<dbReference type="InterPro" id="IPR011005">
    <property type="entry name" value="Dihydropteroate_synth-like_sf"/>
</dbReference>
<dbReference type="KEGG" id="dku:Desku_1487"/>
<dbReference type="GO" id="GO:0032259">
    <property type="term" value="P:methylation"/>
    <property type="evidence" value="ECO:0007669"/>
    <property type="project" value="UniProtKB-KW"/>
</dbReference>
<evidence type="ECO:0000256" key="2">
    <source>
        <dbReference type="ARBA" id="ARBA00022603"/>
    </source>
</evidence>
<dbReference type="RefSeq" id="WP_013822585.1">
    <property type="nucleotide sequence ID" value="NC_015573.1"/>
</dbReference>
<dbReference type="GO" id="GO:0008705">
    <property type="term" value="F:methionine synthase activity"/>
    <property type="evidence" value="ECO:0007669"/>
    <property type="project" value="TreeGrafter"/>
</dbReference>
<dbReference type="Gene3D" id="3.20.20.20">
    <property type="entry name" value="Dihydropteroate synthase-like"/>
    <property type="match status" value="1"/>
</dbReference>
<evidence type="ECO:0000256" key="1">
    <source>
        <dbReference type="ARBA" id="ARBA00010398"/>
    </source>
</evidence>
<evidence type="ECO:0000313" key="6">
    <source>
        <dbReference type="Proteomes" id="UP000009229"/>
    </source>
</evidence>
<keyword evidence="6" id="KW-1185">Reference proteome</keyword>
<evidence type="ECO:0000313" key="5">
    <source>
        <dbReference type="EMBL" id="AEG15070.1"/>
    </source>
</evidence>
<proteinExistence type="inferred from homology"/>
<reference evidence="6" key="1">
    <citation type="submission" date="2011-05" db="EMBL/GenBank/DDBJ databases">
        <title>Complete sequence of Desulfotomaculum kuznetsovii DSM 6115.</title>
        <authorList>
            <person name="Lucas S."/>
            <person name="Han J."/>
            <person name="Lapidus A."/>
            <person name="Cheng J.-F."/>
            <person name="Goodwin L."/>
            <person name="Pitluck S."/>
            <person name="Peters L."/>
            <person name="Mikhailova N."/>
            <person name="Lu M."/>
            <person name="Saunders E."/>
            <person name="Han C."/>
            <person name="Tapia R."/>
            <person name="Land M."/>
            <person name="Hauser L."/>
            <person name="Kyrpides N."/>
            <person name="Ivanova N."/>
            <person name="Pagani I."/>
            <person name="Nazina T."/>
            <person name="Ivanova A."/>
            <person name="Parshina S."/>
            <person name="Kuever J."/>
            <person name="Muyzer G."/>
            <person name="Plugge C."/>
            <person name="Stams A."/>
            <person name="Woyke T."/>
        </authorList>
    </citation>
    <scope>NUCLEOTIDE SEQUENCE [LARGE SCALE GENOMIC DNA]</scope>
    <source>
        <strain evidence="6">DSM 6115 / VKM B-1805 / 17</strain>
    </source>
</reference>
<dbReference type="Proteomes" id="UP000009229">
    <property type="component" value="Chromosome"/>
</dbReference>
<feature type="domain" description="Pterin-binding" evidence="4">
    <location>
        <begin position="1"/>
        <end position="248"/>
    </location>
</feature>
<gene>
    <name evidence="5" type="ordered locus">Desku_1487</name>
</gene>
<keyword evidence="2" id="KW-0489">Methyltransferase</keyword>
<protein>
    <submittedName>
        <fullName evidence="5">Dihydropteroate synthase DHPS</fullName>
    </submittedName>
</protein>
<dbReference type="AlphaFoldDB" id="A0AAU8PPR8"/>